<dbReference type="EMBL" id="JAACJK010000003">
    <property type="protein sequence ID" value="KAF5340767.1"/>
    <property type="molecule type" value="Genomic_DNA"/>
</dbReference>
<dbReference type="PROSITE" id="PS50181">
    <property type="entry name" value="FBOX"/>
    <property type="match status" value="1"/>
</dbReference>
<proteinExistence type="predicted"/>
<evidence type="ECO:0000259" key="2">
    <source>
        <dbReference type="PROSITE" id="PS50181"/>
    </source>
</evidence>
<feature type="region of interest" description="Disordered" evidence="1">
    <location>
        <begin position="525"/>
        <end position="558"/>
    </location>
</feature>
<accession>A0A8H5FL95</accession>
<evidence type="ECO:0000313" key="4">
    <source>
        <dbReference type="Proteomes" id="UP000541558"/>
    </source>
</evidence>
<name>A0A8H5FL95_9AGAR</name>
<evidence type="ECO:0000313" key="3">
    <source>
        <dbReference type="EMBL" id="KAF5340767.1"/>
    </source>
</evidence>
<dbReference type="SUPFAM" id="SSF81383">
    <property type="entry name" value="F-box domain"/>
    <property type="match status" value="1"/>
</dbReference>
<dbReference type="Proteomes" id="UP000541558">
    <property type="component" value="Unassembled WGS sequence"/>
</dbReference>
<feature type="domain" description="F-box" evidence="2">
    <location>
        <begin position="31"/>
        <end position="77"/>
    </location>
</feature>
<comment type="caution">
    <text evidence="3">The sequence shown here is derived from an EMBL/GenBank/DDBJ whole genome shotgun (WGS) entry which is preliminary data.</text>
</comment>
<sequence length="558" mass="61509">MSASKIKEIRNVTREQPLLGRVGSTAPGSDSPSLTHLPDELLIQIVANLDLKDILNSRTVCRALRTACGSREAWRSMYLRQHGEALPRPFLMPKPIKECSADDIESSLQKWYAEWPAAGAVQRTRRVVKTELLRGRHPHRSTMVLTPGGRWAITGYADGSVWCFDLSDNPEATGDVEPFLLLPSTYPEAEVAGRGIQVFLSIDCASEEALGPTFETHHLAQFNVAIITCPYDYRSTKASTSIDIWRIHIPEPGENDHRDPPQLRLGSRLSTFKDSGTGKLLSCSLYGKAVAYSMNSPPSQCTVIVDWEEANGKNEDQGIPRWYVPDIASLTVKLLPGDRILTTHQPGALCVHNWRLDCPSSPLSPATQQLERITPAWVCGRLGNVCGVAISSFFVVRNSIRLVVPTSSTLYGLTIPKDSHDPSLITLEPLVKGYFGFSSLVVAFGLDRGAGVVTDDNTQLCFTRHKWNDDLPRLVGNQHTPKPTIAEYEATEPDLQAAKRLLYDQCSGRLFIFDSELSSILTLVNSPPTKTPVSPPKDQKSAEIPPADPDNIPHVQIH</sequence>
<dbReference type="InterPro" id="IPR001810">
    <property type="entry name" value="F-box_dom"/>
</dbReference>
<organism evidence="3 4">
    <name type="scientific">Ephemerocybe angulata</name>
    <dbReference type="NCBI Taxonomy" id="980116"/>
    <lineage>
        <taxon>Eukaryota</taxon>
        <taxon>Fungi</taxon>
        <taxon>Dikarya</taxon>
        <taxon>Basidiomycota</taxon>
        <taxon>Agaricomycotina</taxon>
        <taxon>Agaricomycetes</taxon>
        <taxon>Agaricomycetidae</taxon>
        <taxon>Agaricales</taxon>
        <taxon>Agaricineae</taxon>
        <taxon>Psathyrellaceae</taxon>
        <taxon>Ephemerocybe</taxon>
    </lineage>
</organism>
<dbReference type="AlphaFoldDB" id="A0A8H5FL95"/>
<protein>
    <recommendedName>
        <fullName evidence="2">F-box domain-containing protein</fullName>
    </recommendedName>
</protein>
<dbReference type="OrthoDB" id="3068749at2759"/>
<gene>
    <name evidence="3" type="ORF">D9611_007508</name>
</gene>
<dbReference type="InterPro" id="IPR036047">
    <property type="entry name" value="F-box-like_dom_sf"/>
</dbReference>
<dbReference type="SMART" id="SM00256">
    <property type="entry name" value="FBOX"/>
    <property type="match status" value="1"/>
</dbReference>
<dbReference type="Pfam" id="PF12937">
    <property type="entry name" value="F-box-like"/>
    <property type="match status" value="1"/>
</dbReference>
<keyword evidence="4" id="KW-1185">Reference proteome</keyword>
<reference evidence="3 4" key="1">
    <citation type="journal article" date="2020" name="ISME J.">
        <title>Uncovering the hidden diversity of litter-decomposition mechanisms in mushroom-forming fungi.</title>
        <authorList>
            <person name="Floudas D."/>
            <person name="Bentzer J."/>
            <person name="Ahren D."/>
            <person name="Johansson T."/>
            <person name="Persson P."/>
            <person name="Tunlid A."/>
        </authorList>
    </citation>
    <scope>NUCLEOTIDE SEQUENCE [LARGE SCALE GENOMIC DNA]</scope>
    <source>
        <strain evidence="3 4">CBS 175.51</strain>
    </source>
</reference>
<dbReference type="Gene3D" id="1.20.1280.50">
    <property type="match status" value="1"/>
</dbReference>
<evidence type="ECO:0000256" key="1">
    <source>
        <dbReference type="SAM" id="MobiDB-lite"/>
    </source>
</evidence>
<dbReference type="CDD" id="cd09917">
    <property type="entry name" value="F-box_SF"/>
    <property type="match status" value="1"/>
</dbReference>